<dbReference type="EMBL" id="JAFNEN010000058">
    <property type="protein sequence ID" value="KAG8197185.1"/>
    <property type="molecule type" value="Genomic_DNA"/>
</dbReference>
<feature type="compositionally biased region" description="Polar residues" evidence="1">
    <location>
        <begin position="48"/>
        <end position="61"/>
    </location>
</feature>
<organism evidence="2 3">
    <name type="scientific">Oedothorax gibbosus</name>
    <dbReference type="NCBI Taxonomy" id="931172"/>
    <lineage>
        <taxon>Eukaryota</taxon>
        <taxon>Metazoa</taxon>
        <taxon>Ecdysozoa</taxon>
        <taxon>Arthropoda</taxon>
        <taxon>Chelicerata</taxon>
        <taxon>Arachnida</taxon>
        <taxon>Araneae</taxon>
        <taxon>Araneomorphae</taxon>
        <taxon>Entelegynae</taxon>
        <taxon>Araneoidea</taxon>
        <taxon>Linyphiidae</taxon>
        <taxon>Erigoninae</taxon>
        <taxon>Oedothorax</taxon>
    </lineage>
</organism>
<keyword evidence="3" id="KW-1185">Reference proteome</keyword>
<name>A0AAV6VL21_9ARAC</name>
<dbReference type="Proteomes" id="UP000827092">
    <property type="component" value="Unassembled WGS sequence"/>
</dbReference>
<feature type="region of interest" description="Disordered" evidence="1">
    <location>
        <begin position="256"/>
        <end position="288"/>
    </location>
</feature>
<evidence type="ECO:0000313" key="3">
    <source>
        <dbReference type="Proteomes" id="UP000827092"/>
    </source>
</evidence>
<reference evidence="2 3" key="1">
    <citation type="journal article" date="2022" name="Nat. Ecol. Evol.">
        <title>A masculinizing supergene underlies an exaggerated male reproductive morph in a spider.</title>
        <authorList>
            <person name="Hendrickx F."/>
            <person name="De Corte Z."/>
            <person name="Sonet G."/>
            <person name="Van Belleghem S.M."/>
            <person name="Kostlbacher S."/>
            <person name="Vangestel C."/>
        </authorList>
    </citation>
    <scope>NUCLEOTIDE SEQUENCE [LARGE SCALE GENOMIC DNA]</scope>
    <source>
        <strain evidence="2">W744_W776</strain>
    </source>
</reference>
<feature type="compositionally biased region" description="Basic and acidic residues" evidence="1">
    <location>
        <begin position="256"/>
        <end position="273"/>
    </location>
</feature>
<dbReference type="AlphaFoldDB" id="A0AAV6VL21"/>
<accession>A0AAV6VL21</accession>
<comment type="caution">
    <text evidence="2">The sequence shown here is derived from an EMBL/GenBank/DDBJ whole genome shotgun (WGS) entry which is preliminary data.</text>
</comment>
<evidence type="ECO:0000256" key="1">
    <source>
        <dbReference type="SAM" id="MobiDB-lite"/>
    </source>
</evidence>
<feature type="region of interest" description="Disordered" evidence="1">
    <location>
        <begin position="40"/>
        <end position="61"/>
    </location>
</feature>
<feature type="compositionally biased region" description="Polar residues" evidence="1">
    <location>
        <begin position="182"/>
        <end position="192"/>
    </location>
</feature>
<proteinExistence type="predicted"/>
<evidence type="ECO:0000313" key="2">
    <source>
        <dbReference type="EMBL" id="KAG8197185.1"/>
    </source>
</evidence>
<sequence length="360" mass="42839">MKGSVSKYVSSKHPNKMKVIVVDDKGPGHHHRHYFHHYPEGANEHSQSHGYNDENAQSRNNNYNHGYADQHNKNKDYLNNFENSELFFEKRPTTENTQVYREKHKRNKNFMFNFNYEFRDQQFKTQKDYIENLDKDKEFYRHKPTNENPKLPKRQNPAHENTREFDHKQNRYKNIRNLHFNDNQESNRNNRLLSGHKPINNHTREKPANYNSLNEQDSFKNTFNENHQQYEAKRPSSNYEFDDFELKYGMDIAHDSNFGKRLRNPDSKYRPNNEKSSTSHQGSAKNEAVKFSTGVNETPVHKGFLFERIPTSTQYDNGPFYREVNNFRKKNENNSINVFKNVNLIPLNGFKVSIPTLGNK</sequence>
<feature type="region of interest" description="Disordered" evidence="1">
    <location>
        <begin position="182"/>
        <end position="209"/>
    </location>
</feature>
<gene>
    <name evidence="2" type="ORF">JTE90_011343</name>
</gene>
<protein>
    <submittedName>
        <fullName evidence="2">Uncharacterized protein</fullName>
    </submittedName>
</protein>
<feature type="compositionally biased region" description="Polar residues" evidence="1">
    <location>
        <begin position="274"/>
        <end position="284"/>
    </location>
</feature>
<feature type="region of interest" description="Disordered" evidence="1">
    <location>
        <begin position="140"/>
        <end position="168"/>
    </location>
</feature>